<dbReference type="AlphaFoldDB" id="A0A1G6LEE1"/>
<evidence type="ECO:0000313" key="1">
    <source>
        <dbReference type="EMBL" id="SDC41611.1"/>
    </source>
</evidence>
<gene>
    <name evidence="1" type="ORF">SAMN05421872_102217</name>
</gene>
<keyword evidence="2" id="KW-1185">Reference proteome</keyword>
<dbReference type="STRING" id="1045774.SAMN05421872_102217"/>
<dbReference type="Proteomes" id="UP000199034">
    <property type="component" value="Unassembled WGS sequence"/>
</dbReference>
<name>A0A1G6LEE1_9ACTN</name>
<reference evidence="1 2" key="1">
    <citation type="submission" date="2016-10" db="EMBL/GenBank/DDBJ databases">
        <authorList>
            <person name="de Groot N.N."/>
        </authorList>
    </citation>
    <scope>NUCLEOTIDE SEQUENCE [LARGE SCALE GENOMIC DNA]</scope>
    <source>
        <strain evidence="1 2">CGMCC 4.6858</strain>
    </source>
</reference>
<dbReference type="RefSeq" id="WP_090851397.1">
    <property type="nucleotide sequence ID" value="NZ_FMZM01000002.1"/>
</dbReference>
<proteinExistence type="predicted"/>
<protein>
    <submittedName>
        <fullName evidence="1">Uncharacterized protein</fullName>
    </submittedName>
</protein>
<accession>A0A1G6LEE1</accession>
<evidence type="ECO:0000313" key="2">
    <source>
        <dbReference type="Proteomes" id="UP000199034"/>
    </source>
</evidence>
<dbReference type="EMBL" id="FMZM01000002">
    <property type="protein sequence ID" value="SDC41611.1"/>
    <property type="molecule type" value="Genomic_DNA"/>
</dbReference>
<organism evidence="1 2">
    <name type="scientific">Nocardioides lianchengensis</name>
    <dbReference type="NCBI Taxonomy" id="1045774"/>
    <lineage>
        <taxon>Bacteria</taxon>
        <taxon>Bacillati</taxon>
        <taxon>Actinomycetota</taxon>
        <taxon>Actinomycetes</taxon>
        <taxon>Propionibacteriales</taxon>
        <taxon>Nocardioidaceae</taxon>
        <taxon>Nocardioides</taxon>
    </lineage>
</organism>
<sequence>MSDSTPPRPAELVLQAVTTVAWIAVPDYVTRPWSRRVTRLAILAGTTGAYLLLERPSHEEPDLPDGPPSKLAVAKVTAAVVASFATARGTKRLTAAAVRRLEARGVRRPWTVAGVGMAAVTAGMRAADARRVVLHRE</sequence>